<evidence type="ECO:0000259" key="8">
    <source>
        <dbReference type="Pfam" id="PF03553"/>
    </source>
</evidence>
<dbReference type="GO" id="GO:0005886">
    <property type="term" value="C:plasma membrane"/>
    <property type="evidence" value="ECO:0007669"/>
    <property type="project" value="UniProtKB-SubCell"/>
</dbReference>
<gene>
    <name evidence="9" type="ORF">V22_37310</name>
</gene>
<feature type="transmembrane region" description="Helical" evidence="7">
    <location>
        <begin position="158"/>
        <end position="186"/>
    </location>
</feature>
<feature type="domain" description="Na+/H+ antiporter NhaC-like C-terminal" evidence="8">
    <location>
        <begin position="252"/>
        <end position="598"/>
    </location>
</feature>
<keyword evidence="10" id="KW-1185">Reference proteome</keyword>
<dbReference type="AlphaFoldDB" id="A0A517TDM0"/>
<keyword evidence="2" id="KW-1003">Cell membrane</keyword>
<dbReference type="Pfam" id="PF03553">
    <property type="entry name" value="Na_H_antiporter"/>
    <property type="match status" value="1"/>
</dbReference>
<feature type="compositionally biased region" description="Low complexity" evidence="6">
    <location>
        <begin position="327"/>
        <end position="344"/>
    </location>
</feature>
<keyword evidence="5 7" id="KW-0472">Membrane</keyword>
<evidence type="ECO:0000313" key="9">
    <source>
        <dbReference type="EMBL" id="QDT66464.1"/>
    </source>
</evidence>
<accession>A0A517TDM0</accession>
<dbReference type="OrthoDB" id="9762978at2"/>
<keyword evidence="4 7" id="KW-1133">Transmembrane helix</keyword>
<feature type="transmembrane region" description="Helical" evidence="7">
    <location>
        <begin position="57"/>
        <end position="77"/>
    </location>
</feature>
<evidence type="ECO:0000256" key="7">
    <source>
        <dbReference type="SAM" id="Phobius"/>
    </source>
</evidence>
<feature type="transmembrane region" description="Helical" evidence="7">
    <location>
        <begin position="356"/>
        <end position="376"/>
    </location>
</feature>
<feature type="transmembrane region" description="Helical" evidence="7">
    <location>
        <begin position="83"/>
        <end position="103"/>
    </location>
</feature>
<dbReference type="PANTHER" id="PTHR43478">
    <property type="entry name" value="NA+/H+ ANTIPORTER-RELATED"/>
    <property type="match status" value="1"/>
</dbReference>
<comment type="subcellular location">
    <subcellularLocation>
        <location evidence="1">Cell membrane</location>
        <topology evidence="1">Multi-pass membrane protein</topology>
    </subcellularLocation>
</comment>
<evidence type="ECO:0000256" key="6">
    <source>
        <dbReference type="SAM" id="MobiDB-lite"/>
    </source>
</evidence>
<feature type="transmembrane region" description="Helical" evidence="7">
    <location>
        <begin position="438"/>
        <end position="460"/>
    </location>
</feature>
<feature type="transmembrane region" description="Helical" evidence="7">
    <location>
        <begin position="508"/>
        <end position="525"/>
    </location>
</feature>
<dbReference type="KEGG" id="chya:V22_37310"/>
<keyword evidence="3 7" id="KW-0812">Transmembrane</keyword>
<feature type="region of interest" description="Disordered" evidence="6">
    <location>
        <begin position="22"/>
        <end position="42"/>
    </location>
</feature>
<evidence type="ECO:0000313" key="10">
    <source>
        <dbReference type="Proteomes" id="UP000319976"/>
    </source>
</evidence>
<sequence length="629" mass="66580">MSWRGSGDRCDIITRCGRVSRPAHVPEKKQQPREKSSGPSQLVAELRTRSAPSLSRLLFSIAIAVITLTIPDVAWAAESTETITHHGWFSLVPPLAVLVLAVLTRQVIVALLGAIYVGALPFVGWNPFAALLRMVDTYIVGELVSVDGSPGDPFHVQVILFTLFLGALVAVMTTSGGTAGLIAPLLPYAKTRERGQLLTWLMGFLVFFDDYANTILLGGTVRPLTDRLGISREKLAFLIDSTAAPIAGLAIVSTWVGVEIGYVSDAYQQAGLDVDGYTIFLATTPYRFYPIFLLVFVYCIAWTGRDYGPMRTAELKTLKEGGCGRDNVSPPVSSHSESTSNSTEGNLAPDPSHPKILNAVLPLVVLIAGLLIGMLWTGVSSIHNENSAGGNVPFTLWDLLDRSDPTRMLLLSSFGAWMTAVGMAVATRANSLAESIAASLAGMRSMIEVSTILVLAWTLATLCNSDHLGTADFLVSLSEGVLSVSLLPAIAFVISGVVALCTGSSWSTMGLLIPIFVPVAANLLAGQSDAEVDPFNTVLLATTGAILAGAIFGDHCSPISDTTILSSGAAGCDHLAHVSTQMPYALTVGGIALFAGYLPVGFGVPWWILLPAGPVIIYALVRTCGKRLD</sequence>
<feature type="transmembrane region" description="Helical" evidence="7">
    <location>
        <begin position="277"/>
        <end position="301"/>
    </location>
</feature>
<dbReference type="Proteomes" id="UP000319976">
    <property type="component" value="Chromosome"/>
</dbReference>
<feature type="transmembrane region" description="Helical" evidence="7">
    <location>
        <begin position="235"/>
        <end position="257"/>
    </location>
</feature>
<name>A0A517TDM0_9PLAN</name>
<organism evidence="9 10">
    <name type="scientific">Calycomorphotria hydatis</name>
    <dbReference type="NCBI Taxonomy" id="2528027"/>
    <lineage>
        <taxon>Bacteria</taxon>
        <taxon>Pseudomonadati</taxon>
        <taxon>Planctomycetota</taxon>
        <taxon>Planctomycetia</taxon>
        <taxon>Planctomycetales</taxon>
        <taxon>Planctomycetaceae</taxon>
        <taxon>Calycomorphotria</taxon>
    </lineage>
</organism>
<evidence type="ECO:0000256" key="4">
    <source>
        <dbReference type="ARBA" id="ARBA00022989"/>
    </source>
</evidence>
<dbReference type="PANTHER" id="PTHR43478:SF1">
    <property type="entry name" value="NA+_H+ ANTIPORTER NHAC-LIKE C-TERMINAL DOMAIN-CONTAINING PROTEIN"/>
    <property type="match status" value="1"/>
</dbReference>
<feature type="region of interest" description="Disordered" evidence="6">
    <location>
        <begin position="324"/>
        <end position="349"/>
    </location>
</feature>
<reference evidence="9 10" key="1">
    <citation type="submission" date="2019-02" db="EMBL/GenBank/DDBJ databases">
        <title>Deep-cultivation of Planctomycetes and their phenomic and genomic characterization uncovers novel biology.</title>
        <authorList>
            <person name="Wiegand S."/>
            <person name="Jogler M."/>
            <person name="Boedeker C."/>
            <person name="Pinto D."/>
            <person name="Vollmers J."/>
            <person name="Rivas-Marin E."/>
            <person name="Kohn T."/>
            <person name="Peeters S.H."/>
            <person name="Heuer A."/>
            <person name="Rast P."/>
            <person name="Oberbeckmann S."/>
            <person name="Bunk B."/>
            <person name="Jeske O."/>
            <person name="Meyerdierks A."/>
            <person name="Storesund J.E."/>
            <person name="Kallscheuer N."/>
            <person name="Luecker S."/>
            <person name="Lage O.M."/>
            <person name="Pohl T."/>
            <person name="Merkel B.J."/>
            <person name="Hornburger P."/>
            <person name="Mueller R.-W."/>
            <person name="Bruemmer F."/>
            <person name="Labrenz M."/>
            <person name="Spormann A.M."/>
            <person name="Op den Camp H."/>
            <person name="Overmann J."/>
            <person name="Amann R."/>
            <person name="Jetten M.S.M."/>
            <person name="Mascher T."/>
            <person name="Medema M.H."/>
            <person name="Devos D.P."/>
            <person name="Kaster A.-K."/>
            <person name="Ovreas L."/>
            <person name="Rohde M."/>
            <person name="Galperin M.Y."/>
            <person name="Jogler C."/>
        </authorList>
    </citation>
    <scope>NUCLEOTIDE SEQUENCE [LARGE SCALE GENOMIC DNA]</scope>
    <source>
        <strain evidence="9 10">V22</strain>
    </source>
</reference>
<feature type="transmembrane region" description="Helical" evidence="7">
    <location>
        <begin position="108"/>
        <end position="128"/>
    </location>
</feature>
<proteinExistence type="predicted"/>
<feature type="transmembrane region" description="Helical" evidence="7">
    <location>
        <begin position="537"/>
        <end position="554"/>
    </location>
</feature>
<dbReference type="EMBL" id="CP036316">
    <property type="protein sequence ID" value="QDT66464.1"/>
    <property type="molecule type" value="Genomic_DNA"/>
</dbReference>
<feature type="compositionally biased region" description="Basic and acidic residues" evidence="6">
    <location>
        <begin position="24"/>
        <end position="36"/>
    </location>
</feature>
<evidence type="ECO:0000256" key="3">
    <source>
        <dbReference type="ARBA" id="ARBA00022692"/>
    </source>
</evidence>
<evidence type="ECO:0000256" key="2">
    <source>
        <dbReference type="ARBA" id="ARBA00022475"/>
    </source>
</evidence>
<evidence type="ECO:0000256" key="5">
    <source>
        <dbReference type="ARBA" id="ARBA00023136"/>
    </source>
</evidence>
<feature type="transmembrane region" description="Helical" evidence="7">
    <location>
        <begin position="408"/>
        <end position="426"/>
    </location>
</feature>
<feature type="transmembrane region" description="Helical" evidence="7">
    <location>
        <begin position="480"/>
        <end position="501"/>
    </location>
</feature>
<evidence type="ECO:0000256" key="1">
    <source>
        <dbReference type="ARBA" id="ARBA00004651"/>
    </source>
</evidence>
<protein>
    <submittedName>
        <fullName evidence="9">Na+/H+ antiporter family protein</fullName>
    </submittedName>
</protein>
<dbReference type="InterPro" id="IPR018461">
    <property type="entry name" value="Na/H_Antiport_NhaC-like_C"/>
</dbReference>